<keyword evidence="2" id="KW-1185">Reference proteome</keyword>
<dbReference type="SUPFAM" id="SSF52540">
    <property type="entry name" value="P-loop containing nucleoside triphosphate hydrolases"/>
    <property type="match status" value="1"/>
</dbReference>
<evidence type="ECO:0000313" key="2">
    <source>
        <dbReference type="Proteomes" id="UP001162483"/>
    </source>
</evidence>
<accession>A0ABN9APP1</accession>
<gene>
    <name evidence="1" type="ORF">SPARVUS_LOCUS1191610</name>
</gene>
<reference evidence="1" key="1">
    <citation type="submission" date="2023-05" db="EMBL/GenBank/DDBJ databases">
        <authorList>
            <person name="Stuckert A."/>
        </authorList>
    </citation>
    <scope>NUCLEOTIDE SEQUENCE</scope>
</reference>
<comment type="caution">
    <text evidence="1">The sequence shown here is derived from an EMBL/GenBank/DDBJ whole genome shotgun (WGS) entry which is preliminary data.</text>
</comment>
<protein>
    <recommendedName>
        <fullName evidence="3">G domain-containing protein</fullName>
    </recommendedName>
</protein>
<organism evidence="1 2">
    <name type="scientific">Staurois parvus</name>
    <dbReference type="NCBI Taxonomy" id="386267"/>
    <lineage>
        <taxon>Eukaryota</taxon>
        <taxon>Metazoa</taxon>
        <taxon>Chordata</taxon>
        <taxon>Craniata</taxon>
        <taxon>Vertebrata</taxon>
        <taxon>Euteleostomi</taxon>
        <taxon>Amphibia</taxon>
        <taxon>Batrachia</taxon>
        <taxon>Anura</taxon>
        <taxon>Neobatrachia</taxon>
        <taxon>Ranoidea</taxon>
        <taxon>Ranidae</taxon>
        <taxon>Staurois</taxon>
    </lineage>
</organism>
<dbReference type="Proteomes" id="UP001162483">
    <property type="component" value="Unassembled WGS sequence"/>
</dbReference>
<name>A0ABN9APP1_9NEOB</name>
<evidence type="ECO:0008006" key="3">
    <source>
        <dbReference type="Google" id="ProtNLM"/>
    </source>
</evidence>
<dbReference type="InterPro" id="IPR027417">
    <property type="entry name" value="P-loop_NTPase"/>
</dbReference>
<evidence type="ECO:0000313" key="1">
    <source>
        <dbReference type="EMBL" id="CAI9537322.1"/>
    </source>
</evidence>
<proteinExistence type="predicted"/>
<dbReference type="EMBL" id="CATNWA010000544">
    <property type="protein sequence ID" value="CAI9537322.1"/>
    <property type="molecule type" value="Genomic_DNA"/>
</dbReference>
<sequence>MEKLQNLTERVLSYNLGSSEIENLGYNRILLQVCGQAGHGKSSFINSVRYAVHGGRFEATASEASAAESYGGKTLIRTSYRLTEVITLVDNRGFGKADSYEKEEIYTQLGNLQPLDEEVIWESCFDKRMKAITTAKLNSKDLLLPIFIYSAQCAIDESTEEIKEFLKNAQKLTGFLPIIILTKRYHGDVTTLEQHFRGLGMEQIFPVENYTSEDHIKTPKKDKIFLSP</sequence>
<dbReference type="Gene3D" id="3.40.50.300">
    <property type="entry name" value="P-loop containing nucleotide triphosphate hydrolases"/>
    <property type="match status" value="1"/>
</dbReference>